<dbReference type="RefSeq" id="WP_106724497.1">
    <property type="nucleotide sequence ID" value="NZ_PXYL01000006.1"/>
</dbReference>
<dbReference type="Proteomes" id="UP000240653">
    <property type="component" value="Unassembled WGS sequence"/>
</dbReference>
<dbReference type="InterPro" id="IPR046574">
    <property type="entry name" value="DUF6634"/>
</dbReference>
<keyword evidence="2" id="KW-1185">Reference proteome</keyword>
<protein>
    <submittedName>
        <fullName evidence="1">Uncharacterized protein</fullName>
    </submittedName>
</protein>
<reference evidence="1 2" key="1">
    <citation type="submission" date="2018-03" db="EMBL/GenBank/DDBJ databases">
        <title>The draft genome of Mesorhizobium soli JCM 19897.</title>
        <authorList>
            <person name="Li L."/>
            <person name="Liu L."/>
            <person name="Liang L."/>
            <person name="Wang T."/>
            <person name="Zhang X."/>
        </authorList>
    </citation>
    <scope>NUCLEOTIDE SEQUENCE [LARGE SCALE GENOMIC DNA]</scope>
    <source>
        <strain evidence="1 2">JCM 19897</strain>
    </source>
</reference>
<dbReference type="AlphaFoldDB" id="A0A2P7SCF5"/>
<proteinExistence type="predicted"/>
<name>A0A2P7SCF5_9HYPH</name>
<organism evidence="1 2">
    <name type="scientific">Pseudaminobacter soli</name>
    <name type="common">ex Li et al. 2025</name>
    <dbReference type="NCBI Taxonomy" id="1295366"/>
    <lineage>
        <taxon>Bacteria</taxon>
        <taxon>Pseudomonadati</taxon>
        <taxon>Pseudomonadota</taxon>
        <taxon>Alphaproteobacteria</taxon>
        <taxon>Hyphomicrobiales</taxon>
        <taxon>Phyllobacteriaceae</taxon>
        <taxon>Pseudaminobacter</taxon>
    </lineage>
</organism>
<evidence type="ECO:0000313" key="2">
    <source>
        <dbReference type="Proteomes" id="UP000240653"/>
    </source>
</evidence>
<comment type="caution">
    <text evidence="1">The sequence shown here is derived from an EMBL/GenBank/DDBJ whole genome shotgun (WGS) entry which is preliminary data.</text>
</comment>
<sequence length="114" mass="12884">MLLFTPREHPNEAFVFETERLARLVADMEGIRRGEPPQALAGGEDAPILDRWILGHRPVPCLAGLSTGHPRLSGVNRAIATSDLWLMSEDRTWARTLSRWYRLGRPVEQSRPDA</sequence>
<gene>
    <name evidence="1" type="ORF">C7I85_13375</name>
</gene>
<dbReference type="Pfam" id="PF20339">
    <property type="entry name" value="DUF6634"/>
    <property type="match status" value="1"/>
</dbReference>
<dbReference type="OrthoDB" id="7870532at2"/>
<dbReference type="EMBL" id="PXYL01000006">
    <property type="protein sequence ID" value="PSJ60169.1"/>
    <property type="molecule type" value="Genomic_DNA"/>
</dbReference>
<accession>A0A2P7SCF5</accession>
<evidence type="ECO:0000313" key="1">
    <source>
        <dbReference type="EMBL" id="PSJ60169.1"/>
    </source>
</evidence>